<evidence type="ECO:0000259" key="2">
    <source>
        <dbReference type="PROSITE" id="PS51192"/>
    </source>
</evidence>
<gene>
    <name evidence="4" type="ORF">WDJ50_15825</name>
</gene>
<dbReference type="GO" id="GO:0032259">
    <property type="term" value="P:methylation"/>
    <property type="evidence" value="ECO:0007669"/>
    <property type="project" value="UniProtKB-KW"/>
</dbReference>
<dbReference type="Gene3D" id="3.40.50.300">
    <property type="entry name" value="P-loop containing nucleotide triphosphate hydrolases"/>
    <property type="match status" value="2"/>
</dbReference>
<keyword evidence="4" id="KW-0808">Transferase</keyword>
<dbReference type="EMBL" id="CP149783">
    <property type="protein sequence ID" value="WYF46517.1"/>
    <property type="molecule type" value="Genomic_DNA"/>
</dbReference>
<dbReference type="Pfam" id="PF02384">
    <property type="entry name" value="N6_Mtase"/>
    <property type="match status" value="1"/>
</dbReference>
<dbReference type="InterPro" id="IPR002052">
    <property type="entry name" value="DNA_methylase_N6_adenine_CS"/>
</dbReference>
<dbReference type="InterPro" id="IPR001650">
    <property type="entry name" value="Helicase_C-like"/>
</dbReference>
<dbReference type="PANTHER" id="PTHR41313:SF1">
    <property type="entry name" value="DNA METHYLASE ADENINE-SPECIFIC DOMAIN-CONTAINING PROTEIN"/>
    <property type="match status" value="1"/>
</dbReference>
<dbReference type="RefSeq" id="WP_339097978.1">
    <property type="nucleotide sequence ID" value="NZ_CP149783.1"/>
</dbReference>
<dbReference type="InterPro" id="IPR029063">
    <property type="entry name" value="SAM-dependent_MTases_sf"/>
</dbReference>
<dbReference type="GO" id="GO:0008170">
    <property type="term" value="F:N-methyltransferase activity"/>
    <property type="evidence" value="ECO:0007669"/>
    <property type="project" value="InterPro"/>
</dbReference>
<evidence type="ECO:0000313" key="4">
    <source>
        <dbReference type="EMBL" id="WYF46517.1"/>
    </source>
</evidence>
<dbReference type="InterPro" id="IPR003356">
    <property type="entry name" value="DNA_methylase_A-5"/>
</dbReference>
<evidence type="ECO:0000256" key="1">
    <source>
        <dbReference type="ARBA" id="ARBA00022747"/>
    </source>
</evidence>
<evidence type="ECO:0000259" key="3">
    <source>
        <dbReference type="PROSITE" id="PS51194"/>
    </source>
</evidence>
<dbReference type="InterPro" id="IPR027417">
    <property type="entry name" value="P-loop_NTPase"/>
</dbReference>
<dbReference type="SMART" id="SM00490">
    <property type="entry name" value="HELICc"/>
    <property type="match status" value="1"/>
</dbReference>
<feature type="domain" description="Helicase C-terminal" evidence="3">
    <location>
        <begin position="1231"/>
        <end position="1406"/>
    </location>
</feature>
<keyword evidence="4" id="KW-0489">Methyltransferase</keyword>
<organism evidence="4">
    <name type="scientific">Deinococcus sp. VB142</name>
    <dbReference type="NCBI Taxonomy" id="3112952"/>
    <lineage>
        <taxon>Bacteria</taxon>
        <taxon>Thermotogati</taxon>
        <taxon>Deinococcota</taxon>
        <taxon>Deinococci</taxon>
        <taxon>Deinococcales</taxon>
        <taxon>Deinococcaceae</taxon>
        <taxon>Deinococcus</taxon>
    </lineage>
</organism>
<feature type="domain" description="Helicase ATP-binding" evidence="2">
    <location>
        <begin position="825"/>
        <end position="1096"/>
    </location>
</feature>
<name>A0AAU6Q7B4_9DEIO</name>
<dbReference type="PROSITE" id="PS51194">
    <property type="entry name" value="HELICASE_CTER"/>
    <property type="match status" value="1"/>
</dbReference>
<protein>
    <submittedName>
        <fullName evidence="4">N-6 DNA methylase</fullName>
    </submittedName>
</protein>
<proteinExistence type="predicted"/>
<sequence length="1722" mass="189830">MTQKPLLVDDLFGTYREPVGTPKPSKTKAKPVKEVVNVEAARVDDRDLQAFAMASRPEGAPKPQGRLMGVEALSNPTVAERLKANALAAEIVRSEGTLTPQAINGLLAWSGEGGLGDQSASTNAFYTPAALVGACWEIAEALKAGPRTLEFSAGGGAFLERAPKHTLLTAVELDETSSRIAQTLYPHAAHWNVPFETYHKQSQDAPFDLVIGNPPYGGRGESGNLDRPFIRAAHWYFTIAGLERLTPGGYMITVVPESMLRNPSEQEYREDVLDRAHVLGAIAVPESAFKATGAGVTTVILVLRRHDAGVYEVLRELPREQRQQLREKLYSQDGSLRKFAEGTLVFGRDSKGNWERNWACPTLAQYKTEQVTTGRFDTPVLEGELDLGRLEDIIKGVTTRRLDILTRPGVESAIFTLFGAEAEAQVRDVQARLHPIAEGQLSPEKQYRFVQGQWGYNGGLNNPALLAALHVAQTAVTARTRLLRGDHGAVAKLDAADAEYRTKYGDYDLTLISKAVKTFPVLKVLLDVAGDVKQVLQNMTPPQVSIQGGSLSEVAQQLEAYGMLDEATLAAHAQVPPVAVSAHLLAEYAFTGQTWEANATYYRGNAEEKAQAAEALMPGESGTRLHALKQQAAKLRSLAPWVDLCDMTLEPRDILMPEQVLTQWVNAYLGTFTTIKRNQWDRDGLETNLLYVTRSSFGVQVRLRNALDSDLDLATRKLVNAGKVRDIEAYLNFQTPVQSVQNQEAKTEEQINAERSAYQLKAVGFERELAAHFRSWLLGSDYAGEVEEVLNHARYGLIAAQPDTRALTLDAYKGPVAHPFQAGHVRTAARMEGVILNFGVGLGKTLSALMLVALLKQSGRASLPAIVVPLSRLGDWVMNAATALPSYRTLVIGGEPVRDASGKFVLNEDGDPEVREDNGDKRRLKFASILTDQPDLIIMTAETLEMIPMLHETHKRYITANASLMSTVGTADTFDDRHRKLGGHKELAKYEASLSRHLRRVTSATQTDIPFEALGIDALIADECHMYKNSHATPRVYGESSPKFLGSGGESNRALDALHKFKYVRERGGLTVGLSATFFGNSPLEIFNMASLVTDSLADYGIPDVGTFVARFCVIEPRLITDADGEVKYIPCVIGFRNLDEMRAMLGQHVIRETEDSCLTLTGKGLNLPPLETVEHVFDLADEVMAIYQREQQMIAMAESEGENHLFAIYNRLLKLTLHPQLMDIEAPNKRFEECVKVCMDVRQKGGSNLIFMYTGGPDLMTYKALKAQLIAAGYPEREIEIITAQTHPTGGDRLMVERRVRRGELTCVIGSKVIEEGGNYQGITDMHHLDFPFHNQAFVQRTGRARRQGTWVKDIRNHLYFARGSFDAIRYQMMLGKKGWADQVYDPSIRNCEYEGVGFSGEDIAVMFSLNPEQTRREIQQKKEERAQQAREATLRIDIAPIREYMDNVRELHRRYAVSRTREHGPSKQDIVGIERLTRRVRELQGTVDRLQKAAHPMAAVTRLRLPVVWGGGLPLHVGMTFKQGGAEGVVLDVNEGRPTVKVKVNGSTVVQDVSVMADVTDVLPVADEAAYGHPIVERLPKHLQEKVLAPEVEVVTQDVLPTLPAPTPAPAPVQMVESLAEALESGANEVSVRPLPLPSRFGLSVAGKLPSDAVQVFSIVGDALVAGEEGEALLALQTRSNGEVRQVTVVLRDEQKLLQARRLMVQGSKLRERVTQLLAA</sequence>
<dbReference type="PANTHER" id="PTHR41313">
    <property type="entry name" value="ADENINE-SPECIFIC METHYLTRANSFERASE"/>
    <property type="match status" value="1"/>
</dbReference>
<reference evidence="4" key="1">
    <citation type="submission" date="2024-03" db="EMBL/GenBank/DDBJ databases">
        <title>Deinococcus weizhi sp. nov., isolated from human skin.</title>
        <authorList>
            <person name="Wei Z."/>
            <person name="Tian F."/>
            <person name="Yang C."/>
            <person name="Xin L.T."/>
            <person name="Wen Z.J."/>
            <person name="Lan K.C."/>
            <person name="Yu L."/>
            <person name="Zhe W."/>
            <person name="Dan F.D."/>
            <person name="Jun W."/>
            <person name="Rui Z."/>
            <person name="Yong X.J."/>
            <person name="Ting Y."/>
            <person name="Wei X."/>
            <person name="Xu Z.G."/>
            <person name="Xin Z."/>
            <person name="Dong F.G."/>
            <person name="Ni X.M."/>
            <person name="Zheng M.G."/>
            <person name="Chun Y."/>
            <person name="Qian W.X."/>
        </authorList>
    </citation>
    <scope>NUCLEOTIDE SEQUENCE</scope>
    <source>
        <strain evidence="4">VB142</strain>
    </source>
</reference>
<dbReference type="GO" id="GO:0003677">
    <property type="term" value="F:DNA binding"/>
    <property type="evidence" value="ECO:0007669"/>
    <property type="project" value="InterPro"/>
</dbReference>
<dbReference type="PROSITE" id="PS00092">
    <property type="entry name" value="N6_MTASE"/>
    <property type="match status" value="1"/>
</dbReference>
<dbReference type="PRINTS" id="PR00507">
    <property type="entry name" value="N12N6MTFRASE"/>
</dbReference>
<dbReference type="PROSITE" id="PS51192">
    <property type="entry name" value="HELICASE_ATP_BIND_1"/>
    <property type="match status" value="1"/>
</dbReference>
<accession>A0AAU6Q7B4</accession>
<dbReference type="Gene3D" id="3.40.50.150">
    <property type="entry name" value="Vaccinia Virus protein VP39"/>
    <property type="match status" value="1"/>
</dbReference>
<dbReference type="SUPFAM" id="SSF52540">
    <property type="entry name" value="P-loop containing nucleoside triphosphate hydrolases"/>
    <property type="match status" value="2"/>
</dbReference>
<dbReference type="InterPro" id="IPR052933">
    <property type="entry name" value="DNA_Protect_Modify"/>
</dbReference>
<dbReference type="InterPro" id="IPR014001">
    <property type="entry name" value="Helicase_ATP-bd"/>
</dbReference>
<dbReference type="SUPFAM" id="SSF53335">
    <property type="entry name" value="S-adenosyl-L-methionine-dependent methyltransferases"/>
    <property type="match status" value="1"/>
</dbReference>
<dbReference type="GO" id="GO:0009307">
    <property type="term" value="P:DNA restriction-modification system"/>
    <property type="evidence" value="ECO:0007669"/>
    <property type="project" value="UniProtKB-KW"/>
</dbReference>
<keyword evidence="1" id="KW-0680">Restriction system</keyword>
<dbReference type="Pfam" id="PF00271">
    <property type="entry name" value="Helicase_C"/>
    <property type="match status" value="1"/>
</dbReference>